<dbReference type="Proteomes" id="UP000827092">
    <property type="component" value="Unassembled WGS sequence"/>
</dbReference>
<name>A0AAV6TWN8_9ARAC</name>
<dbReference type="AlphaFoldDB" id="A0AAV6TWN8"/>
<comment type="caution">
    <text evidence="2">The sequence shown here is derived from an EMBL/GenBank/DDBJ whole genome shotgun (WGS) entry which is preliminary data.</text>
</comment>
<protein>
    <submittedName>
        <fullName evidence="2">Uncharacterized protein</fullName>
    </submittedName>
</protein>
<evidence type="ECO:0000313" key="3">
    <source>
        <dbReference type="Proteomes" id="UP000827092"/>
    </source>
</evidence>
<feature type="region of interest" description="Disordered" evidence="1">
    <location>
        <begin position="191"/>
        <end position="216"/>
    </location>
</feature>
<keyword evidence="3" id="KW-1185">Reference proteome</keyword>
<feature type="compositionally biased region" description="Polar residues" evidence="1">
    <location>
        <begin position="195"/>
        <end position="205"/>
    </location>
</feature>
<organism evidence="2 3">
    <name type="scientific">Oedothorax gibbosus</name>
    <dbReference type="NCBI Taxonomy" id="931172"/>
    <lineage>
        <taxon>Eukaryota</taxon>
        <taxon>Metazoa</taxon>
        <taxon>Ecdysozoa</taxon>
        <taxon>Arthropoda</taxon>
        <taxon>Chelicerata</taxon>
        <taxon>Arachnida</taxon>
        <taxon>Araneae</taxon>
        <taxon>Araneomorphae</taxon>
        <taxon>Entelegynae</taxon>
        <taxon>Araneoidea</taxon>
        <taxon>Linyphiidae</taxon>
        <taxon>Erigoninae</taxon>
        <taxon>Oedothorax</taxon>
    </lineage>
</organism>
<evidence type="ECO:0000256" key="1">
    <source>
        <dbReference type="SAM" id="MobiDB-lite"/>
    </source>
</evidence>
<evidence type="ECO:0000313" key="2">
    <source>
        <dbReference type="EMBL" id="KAG8175771.1"/>
    </source>
</evidence>
<gene>
    <name evidence="2" type="ORF">JTE90_029256</name>
</gene>
<accession>A0AAV6TWN8</accession>
<proteinExistence type="predicted"/>
<reference evidence="2 3" key="1">
    <citation type="journal article" date="2022" name="Nat. Ecol. Evol.">
        <title>A masculinizing supergene underlies an exaggerated male reproductive morph in a spider.</title>
        <authorList>
            <person name="Hendrickx F."/>
            <person name="De Corte Z."/>
            <person name="Sonet G."/>
            <person name="Van Belleghem S.M."/>
            <person name="Kostlbacher S."/>
            <person name="Vangestel C."/>
        </authorList>
    </citation>
    <scope>NUCLEOTIDE SEQUENCE [LARGE SCALE GENOMIC DNA]</scope>
    <source>
        <strain evidence="2">W744_W776</strain>
    </source>
</reference>
<dbReference type="EMBL" id="JAFNEN010000950">
    <property type="protein sequence ID" value="KAG8175771.1"/>
    <property type="molecule type" value="Genomic_DNA"/>
</dbReference>
<sequence>MALLLEALKLGKSRDLIKDSVCDAGKEACMLSLCLNCANVYDSLKSKIPEEDHSLYMQWKKVEGRLKIVDNSGSMLDAADEVASQFQKFKKHCFVKDVQDGHFQSVKGNLVEVDESTDASSFEKFIMYVKFIDSDATTKFLALRNVESGTADALKSLLLDVLKEFGIDLLIINEVQKKRREIQELSEIMAEEENSASYSPKNIQGTRWIDHKKRAA</sequence>